<feature type="region of interest" description="Disordered" evidence="1">
    <location>
        <begin position="64"/>
        <end position="83"/>
    </location>
</feature>
<gene>
    <name evidence="2" type="ORF">PLEPLA_LOCUS43502</name>
</gene>
<feature type="compositionally biased region" description="Basic and acidic residues" evidence="1">
    <location>
        <begin position="64"/>
        <end position="73"/>
    </location>
</feature>
<evidence type="ECO:0000256" key="1">
    <source>
        <dbReference type="SAM" id="MobiDB-lite"/>
    </source>
</evidence>
<sequence length="83" mass="8785">MVQAALPYPTMTHIISRKELHPLTPPPAPGLAVRMRGSAVSACSAAARSSSPLCFTHSGFNWDPARHPADRAAPEQAPMRGSP</sequence>
<reference evidence="2" key="1">
    <citation type="submission" date="2020-03" db="EMBL/GenBank/DDBJ databases">
        <authorList>
            <person name="Weist P."/>
        </authorList>
    </citation>
    <scope>NUCLEOTIDE SEQUENCE</scope>
</reference>
<dbReference type="EMBL" id="CADEAL010004269">
    <property type="protein sequence ID" value="CAB1455721.1"/>
    <property type="molecule type" value="Genomic_DNA"/>
</dbReference>
<evidence type="ECO:0000313" key="2">
    <source>
        <dbReference type="EMBL" id="CAB1455721.1"/>
    </source>
</evidence>
<evidence type="ECO:0000313" key="3">
    <source>
        <dbReference type="Proteomes" id="UP001153269"/>
    </source>
</evidence>
<dbReference type="AlphaFoldDB" id="A0A9N7VNY0"/>
<accession>A0A9N7VNY0</accession>
<organism evidence="2 3">
    <name type="scientific">Pleuronectes platessa</name>
    <name type="common">European plaice</name>
    <dbReference type="NCBI Taxonomy" id="8262"/>
    <lineage>
        <taxon>Eukaryota</taxon>
        <taxon>Metazoa</taxon>
        <taxon>Chordata</taxon>
        <taxon>Craniata</taxon>
        <taxon>Vertebrata</taxon>
        <taxon>Euteleostomi</taxon>
        <taxon>Actinopterygii</taxon>
        <taxon>Neopterygii</taxon>
        <taxon>Teleostei</taxon>
        <taxon>Neoteleostei</taxon>
        <taxon>Acanthomorphata</taxon>
        <taxon>Carangaria</taxon>
        <taxon>Pleuronectiformes</taxon>
        <taxon>Pleuronectoidei</taxon>
        <taxon>Pleuronectidae</taxon>
        <taxon>Pleuronectes</taxon>
    </lineage>
</organism>
<name>A0A9N7VNY0_PLEPL</name>
<dbReference type="Proteomes" id="UP001153269">
    <property type="component" value="Unassembled WGS sequence"/>
</dbReference>
<proteinExistence type="predicted"/>
<keyword evidence="3" id="KW-1185">Reference proteome</keyword>
<protein>
    <submittedName>
        <fullName evidence="2">Uncharacterized protein</fullName>
    </submittedName>
</protein>
<comment type="caution">
    <text evidence="2">The sequence shown here is derived from an EMBL/GenBank/DDBJ whole genome shotgun (WGS) entry which is preliminary data.</text>
</comment>